<dbReference type="AlphaFoldDB" id="A0A2P5A6Z2"/>
<gene>
    <name evidence="1" type="ORF">TorRG33x02_356580</name>
</gene>
<proteinExistence type="predicted"/>
<reference evidence="2" key="1">
    <citation type="submission" date="2016-06" db="EMBL/GenBank/DDBJ databases">
        <title>Parallel loss of symbiosis genes in relatives of nitrogen-fixing non-legume Parasponia.</title>
        <authorList>
            <person name="Van Velzen R."/>
            <person name="Holmer R."/>
            <person name="Bu F."/>
            <person name="Rutten L."/>
            <person name="Van Zeijl A."/>
            <person name="Liu W."/>
            <person name="Santuari L."/>
            <person name="Cao Q."/>
            <person name="Sharma T."/>
            <person name="Shen D."/>
            <person name="Roswanjaya Y."/>
            <person name="Wardhani T."/>
            <person name="Kalhor M.S."/>
            <person name="Jansen J."/>
            <person name="Van den Hoogen J."/>
            <person name="Gungor B."/>
            <person name="Hartog M."/>
            <person name="Hontelez J."/>
            <person name="Verver J."/>
            <person name="Yang W.-C."/>
            <person name="Schijlen E."/>
            <person name="Repin R."/>
            <person name="Schilthuizen M."/>
            <person name="Schranz E."/>
            <person name="Heidstra R."/>
            <person name="Miyata K."/>
            <person name="Fedorova E."/>
            <person name="Kohlen W."/>
            <person name="Bisseling T."/>
            <person name="Smit S."/>
            <person name="Geurts R."/>
        </authorList>
    </citation>
    <scope>NUCLEOTIDE SEQUENCE [LARGE SCALE GENOMIC DNA]</scope>
    <source>
        <strain evidence="2">cv. RG33-2</strain>
    </source>
</reference>
<dbReference type="InParanoid" id="A0A2P5A6Z2"/>
<comment type="caution">
    <text evidence="1">The sequence shown here is derived from an EMBL/GenBank/DDBJ whole genome shotgun (WGS) entry which is preliminary data.</text>
</comment>
<sequence length="78" mass="8659">MGNVIYSSRNVYKLLQLMHGRRDRISAIASLITQGILSSTNWRQKVGTVALGGHTRAVAEAQSAEAQSRGTRELWPRH</sequence>
<protein>
    <submittedName>
        <fullName evidence="1">Uncharacterized protein</fullName>
    </submittedName>
</protein>
<dbReference type="EMBL" id="JXTC01001141">
    <property type="protein sequence ID" value="PON32279.1"/>
    <property type="molecule type" value="Genomic_DNA"/>
</dbReference>
<name>A0A2P5A6Z2_TREOI</name>
<evidence type="ECO:0000313" key="2">
    <source>
        <dbReference type="Proteomes" id="UP000237000"/>
    </source>
</evidence>
<dbReference type="Proteomes" id="UP000237000">
    <property type="component" value="Unassembled WGS sequence"/>
</dbReference>
<dbReference type="OrthoDB" id="10338298at2759"/>
<accession>A0A2P5A6Z2</accession>
<evidence type="ECO:0000313" key="1">
    <source>
        <dbReference type="EMBL" id="PON32279.1"/>
    </source>
</evidence>
<keyword evidence="2" id="KW-1185">Reference proteome</keyword>
<organism evidence="1 2">
    <name type="scientific">Trema orientale</name>
    <name type="common">Charcoal tree</name>
    <name type="synonym">Celtis orientalis</name>
    <dbReference type="NCBI Taxonomy" id="63057"/>
    <lineage>
        <taxon>Eukaryota</taxon>
        <taxon>Viridiplantae</taxon>
        <taxon>Streptophyta</taxon>
        <taxon>Embryophyta</taxon>
        <taxon>Tracheophyta</taxon>
        <taxon>Spermatophyta</taxon>
        <taxon>Magnoliopsida</taxon>
        <taxon>eudicotyledons</taxon>
        <taxon>Gunneridae</taxon>
        <taxon>Pentapetalae</taxon>
        <taxon>rosids</taxon>
        <taxon>fabids</taxon>
        <taxon>Rosales</taxon>
        <taxon>Cannabaceae</taxon>
        <taxon>Trema</taxon>
    </lineage>
</organism>